<dbReference type="OrthoDB" id="9843068at2"/>
<evidence type="ECO:0000313" key="3">
    <source>
        <dbReference type="Proteomes" id="UP000029273"/>
    </source>
</evidence>
<dbReference type="Proteomes" id="UP000029273">
    <property type="component" value="Unassembled WGS sequence"/>
</dbReference>
<proteinExistence type="predicted"/>
<comment type="caution">
    <text evidence="2">The sequence shown here is derived from an EMBL/GenBank/DDBJ whole genome shotgun (WGS) entry which is preliminary data.</text>
</comment>
<protein>
    <submittedName>
        <fullName evidence="2">Uncharacterized protein</fullName>
    </submittedName>
</protein>
<reference evidence="2 3" key="1">
    <citation type="journal article" date="2014" name="Genome Announc.">
        <title>Draft Genome Sequence of the Iron-Oxidizing, Acidophilic, and Halotolerant 'Thiobacillus prosperus' Type Strain DSM 5130.</title>
        <authorList>
            <person name="Ossandon F.J."/>
            <person name="Cardenas J.P."/>
            <person name="Corbett M."/>
            <person name="Quatrini R."/>
            <person name="Holmes D.S."/>
            <person name="Watkin E."/>
        </authorList>
    </citation>
    <scope>NUCLEOTIDE SEQUENCE [LARGE SCALE GENOMIC DNA]</scope>
    <source>
        <strain evidence="2 3">DSM 5130</strain>
    </source>
</reference>
<evidence type="ECO:0000313" key="2">
    <source>
        <dbReference type="EMBL" id="OBS10959.1"/>
    </source>
</evidence>
<dbReference type="EMBL" id="JQSG02000001">
    <property type="protein sequence ID" value="OBS10959.1"/>
    <property type="molecule type" value="Genomic_DNA"/>
</dbReference>
<sequence>MEPKAKTAKLAAYLDAIDGARRIGCTWGQIAEVLAPVVECGDGNPERLRRLVVNARKAVEKGRLAPVQRPLPGEQQTAATSGRVVPAVPAATQGRPAPAATQARPAAAPTPVKQANAKFEGSVPPSWREDYKPPPVMPPQKVVTLGHKLTEPPPPPDLDDDD</sequence>
<keyword evidence="3" id="KW-1185">Reference proteome</keyword>
<feature type="region of interest" description="Disordered" evidence="1">
    <location>
        <begin position="61"/>
        <end position="162"/>
    </location>
</feature>
<feature type="compositionally biased region" description="Low complexity" evidence="1">
    <location>
        <begin position="89"/>
        <end position="111"/>
    </location>
</feature>
<dbReference type="AlphaFoldDB" id="A0A1A6C8T6"/>
<organism evidence="2 3">
    <name type="scientific">Acidihalobacter prosperus</name>
    <dbReference type="NCBI Taxonomy" id="160660"/>
    <lineage>
        <taxon>Bacteria</taxon>
        <taxon>Pseudomonadati</taxon>
        <taxon>Pseudomonadota</taxon>
        <taxon>Gammaproteobacteria</taxon>
        <taxon>Chromatiales</taxon>
        <taxon>Ectothiorhodospiraceae</taxon>
        <taxon>Acidihalobacter</taxon>
    </lineage>
</organism>
<dbReference type="RefSeq" id="WP_038086661.1">
    <property type="nucleotide sequence ID" value="NZ_JQSG02000001.1"/>
</dbReference>
<evidence type="ECO:0000256" key="1">
    <source>
        <dbReference type="SAM" id="MobiDB-lite"/>
    </source>
</evidence>
<name>A0A1A6C8T6_9GAMM</name>
<accession>A0A1A6C8T6</accession>
<gene>
    <name evidence="2" type="ORF">Thpro_020675</name>
</gene>